<organism evidence="1 2">
    <name type="scientific">Caenorhabditis bovis</name>
    <dbReference type="NCBI Taxonomy" id="2654633"/>
    <lineage>
        <taxon>Eukaryota</taxon>
        <taxon>Metazoa</taxon>
        <taxon>Ecdysozoa</taxon>
        <taxon>Nematoda</taxon>
        <taxon>Chromadorea</taxon>
        <taxon>Rhabditida</taxon>
        <taxon>Rhabditina</taxon>
        <taxon>Rhabditomorpha</taxon>
        <taxon>Rhabditoidea</taxon>
        <taxon>Rhabditidae</taxon>
        <taxon>Peloderinae</taxon>
        <taxon>Caenorhabditis</taxon>
    </lineage>
</organism>
<name>A0A8S1FDK9_9PELO</name>
<reference evidence="1 2" key="1">
    <citation type="submission" date="2020-04" db="EMBL/GenBank/DDBJ databases">
        <authorList>
            <person name="Laetsch R D."/>
            <person name="Stevens L."/>
            <person name="Kumar S."/>
            <person name="Blaxter L. M."/>
        </authorList>
    </citation>
    <scope>NUCLEOTIDE SEQUENCE [LARGE SCALE GENOMIC DNA]</scope>
</reference>
<proteinExistence type="predicted"/>
<dbReference type="AlphaFoldDB" id="A0A8S1FDK9"/>
<dbReference type="Gene3D" id="1.20.1270.60">
    <property type="entry name" value="Arfaptin homology (AH) domain/BAR domain"/>
    <property type="match status" value="1"/>
</dbReference>
<dbReference type="OrthoDB" id="5789125at2759"/>
<evidence type="ECO:0000313" key="1">
    <source>
        <dbReference type="EMBL" id="CAB3410533.1"/>
    </source>
</evidence>
<dbReference type="Proteomes" id="UP000494206">
    <property type="component" value="Unassembled WGS sequence"/>
</dbReference>
<dbReference type="EMBL" id="CADEPM010000011">
    <property type="protein sequence ID" value="CAB3410533.1"/>
    <property type="molecule type" value="Genomic_DNA"/>
</dbReference>
<dbReference type="PANTHER" id="PTHR39364:SF1">
    <property type="entry name" value="DUF5045 DOMAIN-CONTAINING PROTEIN-RELATED"/>
    <property type="match status" value="1"/>
</dbReference>
<evidence type="ECO:0008006" key="3">
    <source>
        <dbReference type="Google" id="ProtNLM"/>
    </source>
</evidence>
<dbReference type="SUPFAM" id="SSF103657">
    <property type="entry name" value="BAR/IMD domain-like"/>
    <property type="match status" value="1"/>
</dbReference>
<dbReference type="InterPro" id="IPR027267">
    <property type="entry name" value="AH/BAR_dom_sf"/>
</dbReference>
<accession>A0A8S1FDK9</accession>
<evidence type="ECO:0000313" key="2">
    <source>
        <dbReference type="Proteomes" id="UP000494206"/>
    </source>
</evidence>
<keyword evidence="2" id="KW-1185">Reference proteome</keyword>
<gene>
    <name evidence="1" type="ORF">CBOVIS_LOCUS12051</name>
</gene>
<comment type="caution">
    <text evidence="1">The sequence shown here is derived from an EMBL/GenBank/DDBJ whole genome shotgun (WGS) entry which is preliminary data.</text>
</comment>
<sequence>MSEDQQSTCKEPGGKRFYGLADHPNIGIFSSLIKRKGRKLAMAEECKPACKQLESYKNSSDKLYQALMFLLVENASLSKNLATNEIPTRIDYDRVYGAAAEFLKSFEKIQKQGRKGNYESLETTIKTLKSLQDENEKYIKHQLEVLKPLRKFIGEDYWEYARLRKVYWDALASYDNSLTVHSKERTEETEKQTIRAQAVRNESKTKMMDFIAKLMNEDKPKHAEAVLKFGDEAATWHATMAEILGAIESKDLQPNSAMQKIK</sequence>
<protein>
    <recommendedName>
        <fullName evidence="3">BAR domain-containing protein</fullName>
    </recommendedName>
</protein>
<dbReference type="PANTHER" id="PTHR39364">
    <property type="entry name" value="PROTEIN CBG04867"/>
    <property type="match status" value="1"/>
</dbReference>